<dbReference type="GO" id="GO:0044780">
    <property type="term" value="P:bacterial-type flagellum assembly"/>
    <property type="evidence" value="ECO:0007669"/>
    <property type="project" value="InterPro"/>
</dbReference>
<comment type="caution">
    <text evidence="2">The sequence shown here is derived from an EMBL/GenBank/DDBJ whole genome shotgun (WGS) entry which is preliminary data.</text>
</comment>
<reference evidence="2 3" key="2">
    <citation type="submission" date="2008-11" db="EMBL/GenBank/DDBJ databases">
        <authorList>
            <person name="Fulton L."/>
            <person name="Clifton S."/>
            <person name="Fulton B."/>
            <person name="Xu J."/>
            <person name="Minx P."/>
            <person name="Pepin K.H."/>
            <person name="Johnson M."/>
            <person name="Bhonagiri V."/>
            <person name="Nash W.E."/>
            <person name="Mardis E.R."/>
            <person name="Wilson R.K."/>
        </authorList>
    </citation>
    <scope>NUCLEOTIDE SEQUENCE [LARGE SCALE GENOMIC DNA]</scope>
    <source>
        <strain evidence="2 3">ATCC 43243</strain>
    </source>
</reference>
<organism evidence="2 3">
    <name type="scientific">[Bacteroides] pectinophilus ATCC 43243</name>
    <dbReference type="NCBI Taxonomy" id="483218"/>
    <lineage>
        <taxon>Bacteria</taxon>
        <taxon>Bacillati</taxon>
        <taxon>Bacillota</taxon>
        <taxon>Clostridia</taxon>
        <taxon>Eubacteriales</taxon>
    </lineage>
</organism>
<reference evidence="2 3" key="1">
    <citation type="submission" date="2008-11" db="EMBL/GenBank/DDBJ databases">
        <title>Draft genome sequence of Bacteroides pectinophilus (ATCC 43243).</title>
        <authorList>
            <person name="Sudarsanam P."/>
            <person name="Ley R."/>
            <person name="Guruge J."/>
            <person name="Turnbaugh P.J."/>
            <person name="Mahowald M."/>
            <person name="Liep D."/>
            <person name="Gordon J."/>
        </authorList>
    </citation>
    <scope>NUCLEOTIDE SEQUENCE [LARGE SCALE GENOMIC DNA]</scope>
    <source>
        <strain evidence="2 3">ATCC 43243</strain>
    </source>
</reference>
<dbReference type="InterPro" id="IPR036679">
    <property type="entry name" value="FlgN-like_sf"/>
</dbReference>
<dbReference type="SUPFAM" id="SSF140566">
    <property type="entry name" value="FlgN-like"/>
    <property type="match status" value="1"/>
</dbReference>
<feature type="coiled-coil region" evidence="1">
    <location>
        <begin position="80"/>
        <end position="117"/>
    </location>
</feature>
<dbReference type="Proteomes" id="UP000003136">
    <property type="component" value="Unassembled WGS sequence"/>
</dbReference>
<name>B7AWW0_9FIRM</name>
<evidence type="ECO:0000313" key="2">
    <source>
        <dbReference type="EMBL" id="EEC56701.1"/>
    </source>
</evidence>
<accession>B7AWW0</accession>
<evidence type="ECO:0000313" key="3">
    <source>
        <dbReference type="Proteomes" id="UP000003136"/>
    </source>
</evidence>
<dbReference type="STRING" id="483218.BACPEC_03210"/>
<evidence type="ECO:0000256" key="1">
    <source>
        <dbReference type="SAM" id="Coils"/>
    </source>
</evidence>
<dbReference type="eggNOG" id="ENOG5032SZ6">
    <property type="taxonomic scope" value="Bacteria"/>
</dbReference>
<gene>
    <name evidence="2" type="ORF">BACPEC_03210</name>
</gene>
<dbReference type="HOGENOM" id="CLU_124836_0_0_9"/>
<dbReference type="AlphaFoldDB" id="B7AWW0"/>
<proteinExistence type="predicted"/>
<keyword evidence="3" id="KW-1185">Reference proteome</keyword>
<protein>
    <submittedName>
        <fullName evidence="2">Uncharacterized protein</fullName>
    </submittedName>
</protein>
<dbReference type="EMBL" id="ABVQ01000037">
    <property type="protein sequence ID" value="EEC56701.1"/>
    <property type="molecule type" value="Genomic_DNA"/>
</dbReference>
<sequence>MEDDMAELSSNYLSLMSDSLNKKAEVLEAIAGINDNQNEILQAQPFELDDFDATVHQKAELIDQLERLDDGFASLFARVREQLDGRKEQYAGEIKSMQQLIRKVTELSVKVEAQEQRNKVLADKQFSTLKKEVREAKRSTQMASRYYKSMSKVDIAPQFMDKKIKKVYIRTKVSRLTSDIINNSNT</sequence>
<keyword evidence="1" id="KW-0175">Coiled coil</keyword>